<dbReference type="PANTHER" id="PTHR43420">
    <property type="entry name" value="ACETYLTRANSFERASE"/>
    <property type="match status" value="1"/>
</dbReference>
<evidence type="ECO:0000313" key="4">
    <source>
        <dbReference type="EMBL" id="NKY52644.1"/>
    </source>
</evidence>
<dbReference type="Proteomes" id="UP000565711">
    <property type="component" value="Unassembled WGS sequence"/>
</dbReference>
<proteinExistence type="predicted"/>
<dbReference type="InterPro" id="IPR000182">
    <property type="entry name" value="GNAT_dom"/>
</dbReference>
<organism evidence="4 5">
    <name type="scientific">Nocardia vermiculata</name>
    <dbReference type="NCBI Taxonomy" id="257274"/>
    <lineage>
        <taxon>Bacteria</taxon>
        <taxon>Bacillati</taxon>
        <taxon>Actinomycetota</taxon>
        <taxon>Actinomycetes</taxon>
        <taxon>Mycobacteriales</taxon>
        <taxon>Nocardiaceae</taxon>
        <taxon>Nocardia</taxon>
    </lineage>
</organism>
<dbReference type="AlphaFoldDB" id="A0A846Y464"/>
<dbReference type="Gene3D" id="3.40.630.30">
    <property type="match status" value="1"/>
</dbReference>
<dbReference type="Pfam" id="PF00583">
    <property type="entry name" value="Acetyltransf_1"/>
    <property type="match status" value="1"/>
</dbReference>
<gene>
    <name evidence="4" type="ORF">HGA08_20780</name>
</gene>
<dbReference type="EMBL" id="JAAXOP010000013">
    <property type="protein sequence ID" value="NKY52644.1"/>
    <property type="molecule type" value="Genomic_DNA"/>
</dbReference>
<evidence type="ECO:0000256" key="1">
    <source>
        <dbReference type="ARBA" id="ARBA00022679"/>
    </source>
</evidence>
<evidence type="ECO:0000256" key="2">
    <source>
        <dbReference type="ARBA" id="ARBA00023315"/>
    </source>
</evidence>
<evidence type="ECO:0000313" key="5">
    <source>
        <dbReference type="Proteomes" id="UP000565711"/>
    </source>
</evidence>
<dbReference type="InterPro" id="IPR016181">
    <property type="entry name" value="Acyl_CoA_acyltransferase"/>
</dbReference>
<reference evidence="4 5" key="1">
    <citation type="submission" date="2020-04" db="EMBL/GenBank/DDBJ databases">
        <title>MicrobeNet Type strains.</title>
        <authorList>
            <person name="Nicholson A.C."/>
        </authorList>
    </citation>
    <scope>NUCLEOTIDE SEQUENCE [LARGE SCALE GENOMIC DNA]</scope>
    <source>
        <strain evidence="4 5">JCM 12354</strain>
    </source>
</reference>
<keyword evidence="5" id="KW-1185">Reference proteome</keyword>
<dbReference type="PROSITE" id="PS51186">
    <property type="entry name" value="GNAT"/>
    <property type="match status" value="1"/>
</dbReference>
<dbReference type="GO" id="GO:0016747">
    <property type="term" value="F:acyltransferase activity, transferring groups other than amino-acyl groups"/>
    <property type="evidence" value="ECO:0007669"/>
    <property type="project" value="InterPro"/>
</dbReference>
<keyword evidence="2" id="KW-0012">Acyltransferase</keyword>
<feature type="domain" description="N-acetyltransferase" evidence="3">
    <location>
        <begin position="6"/>
        <end position="161"/>
    </location>
</feature>
<accession>A0A846Y464</accession>
<dbReference type="CDD" id="cd04301">
    <property type="entry name" value="NAT_SF"/>
    <property type="match status" value="1"/>
</dbReference>
<protein>
    <submittedName>
        <fullName evidence="4">GNAT family N-acetyltransferase</fullName>
    </submittedName>
</protein>
<dbReference type="InterPro" id="IPR050680">
    <property type="entry name" value="YpeA/RimI_acetyltransf"/>
</dbReference>
<keyword evidence="1 4" id="KW-0808">Transferase</keyword>
<dbReference type="SUPFAM" id="SSF55729">
    <property type="entry name" value="Acyl-CoA N-acyltransferases (Nat)"/>
    <property type="match status" value="1"/>
</dbReference>
<sequence length="161" mass="17643">MVAPKVILRKMTETEYEQATRHREAEGIRELAKLIPEDEAVKRVLAGTAHFLPQGCDTAGHHLVVAENEAGEVVGDAWVGPDPQDATGTADSAWLYDINVFERFRRNGYGSAILAAAEELVAGEGRTRLGLNVVGDNDVAIAMYRRNGYHVSSMQLDKPLR</sequence>
<name>A0A846Y464_9NOCA</name>
<evidence type="ECO:0000259" key="3">
    <source>
        <dbReference type="PROSITE" id="PS51186"/>
    </source>
</evidence>
<comment type="caution">
    <text evidence="4">The sequence shown here is derived from an EMBL/GenBank/DDBJ whole genome shotgun (WGS) entry which is preliminary data.</text>
</comment>